<reference evidence="11 12" key="1">
    <citation type="submission" date="2016-10" db="EMBL/GenBank/DDBJ databases">
        <authorList>
            <person name="de Groot N.N."/>
        </authorList>
    </citation>
    <scope>NUCLEOTIDE SEQUENCE [LARGE SCALE GENOMIC DNA]</scope>
    <source>
        <strain evidence="11 12">DSM 15123</strain>
    </source>
</reference>
<dbReference type="RefSeq" id="WP_143280556.1">
    <property type="nucleotide sequence ID" value="NZ_FOCW01000002.1"/>
</dbReference>
<dbReference type="GO" id="GO:0000105">
    <property type="term" value="P:L-histidine biosynthetic process"/>
    <property type="evidence" value="ECO:0007669"/>
    <property type="project" value="UniProtKB-KW"/>
</dbReference>
<dbReference type="InterPro" id="IPR015424">
    <property type="entry name" value="PyrdxlP-dep_Trfase"/>
</dbReference>
<dbReference type="PANTHER" id="PTHR43643:SF6">
    <property type="entry name" value="HISTIDINOL-PHOSPHATE AMINOTRANSFERASE"/>
    <property type="match status" value="1"/>
</dbReference>
<dbReference type="Proteomes" id="UP000199531">
    <property type="component" value="Unassembled WGS sequence"/>
</dbReference>
<comment type="pathway">
    <text evidence="1">Amino-acid biosynthesis; L-histidine biosynthesis; L-histidine from 5-phospho-alpha-D-ribose 1-diphosphate: step 7/9.</text>
</comment>
<dbReference type="Gene3D" id="3.40.640.10">
    <property type="entry name" value="Type I PLP-dependent aspartate aminotransferase-like (Major domain)"/>
    <property type="match status" value="1"/>
</dbReference>
<evidence type="ECO:0000256" key="9">
    <source>
        <dbReference type="ARBA" id="ARBA00047481"/>
    </source>
</evidence>
<evidence type="ECO:0000313" key="12">
    <source>
        <dbReference type="Proteomes" id="UP000199531"/>
    </source>
</evidence>
<evidence type="ECO:0000256" key="6">
    <source>
        <dbReference type="ARBA" id="ARBA00022679"/>
    </source>
</evidence>
<evidence type="ECO:0000259" key="10">
    <source>
        <dbReference type="Pfam" id="PF00155"/>
    </source>
</evidence>
<evidence type="ECO:0000313" key="11">
    <source>
        <dbReference type="EMBL" id="SEN53340.1"/>
    </source>
</evidence>
<evidence type="ECO:0000256" key="3">
    <source>
        <dbReference type="ARBA" id="ARBA00012748"/>
    </source>
</evidence>
<keyword evidence="6 11" id="KW-0808">Transferase</keyword>
<sequence>MTDTMMVAAHGGTDAMGAAQWDFSTNSNAAGPCPYTLEALQVADATRYPDPTYQRLREQLAEFHDVDVLRIVIGASASELIARLAAWTALRHPRGTSWMPQFHYGDYAVASTKVGLKRTDRVDEADLIWLCAPSSPLGQALTLPEDWDLRKPGATVVLDCAYAPLQLSFKPIAPELDRDAVWQLWTPNKALGLCGIRGAYAIAPQHADRSPIAEFAQLGSSWPTGAHGVALLESWCSPMTQRWMNEARHTLRGWKLQQMARLQMLGWEGIPSETNFGVMRLPWPLLLFDHPDMPGGRGEPAQPRCDARGGWDGMQADASALRVLSPYWHSLTQALRARGVKLRDCCSFGLPGHVRLCVHTPEAQQALVHAWTEVTQELKA</sequence>
<organism evidence="11 12">
    <name type="scientific">Brachymonas denitrificans DSM 15123</name>
    <dbReference type="NCBI Taxonomy" id="1121117"/>
    <lineage>
        <taxon>Bacteria</taxon>
        <taxon>Pseudomonadati</taxon>
        <taxon>Pseudomonadota</taxon>
        <taxon>Betaproteobacteria</taxon>
        <taxon>Burkholderiales</taxon>
        <taxon>Comamonadaceae</taxon>
        <taxon>Brachymonas</taxon>
    </lineage>
</organism>
<accession>A0A1H8HB80</accession>
<protein>
    <recommendedName>
        <fullName evidence="3">histidinol-phosphate transaminase</fullName>
        <ecNumber evidence="3">2.6.1.9</ecNumber>
    </recommendedName>
</protein>
<dbReference type="PANTHER" id="PTHR43643">
    <property type="entry name" value="HISTIDINOL-PHOSPHATE AMINOTRANSFERASE 2"/>
    <property type="match status" value="1"/>
</dbReference>
<keyword evidence="4 11" id="KW-0032">Aminotransferase</keyword>
<evidence type="ECO:0000256" key="2">
    <source>
        <dbReference type="ARBA" id="ARBA00007970"/>
    </source>
</evidence>
<dbReference type="SUPFAM" id="SSF53383">
    <property type="entry name" value="PLP-dependent transferases"/>
    <property type="match status" value="1"/>
</dbReference>
<dbReference type="GO" id="GO:0004400">
    <property type="term" value="F:histidinol-phosphate transaminase activity"/>
    <property type="evidence" value="ECO:0007669"/>
    <property type="project" value="UniProtKB-EC"/>
</dbReference>
<dbReference type="Pfam" id="PF00155">
    <property type="entry name" value="Aminotran_1_2"/>
    <property type="match status" value="1"/>
</dbReference>
<dbReference type="InterPro" id="IPR015421">
    <property type="entry name" value="PyrdxlP-dep_Trfase_major"/>
</dbReference>
<evidence type="ECO:0000256" key="7">
    <source>
        <dbReference type="ARBA" id="ARBA00022898"/>
    </source>
</evidence>
<dbReference type="GO" id="GO:0030170">
    <property type="term" value="F:pyridoxal phosphate binding"/>
    <property type="evidence" value="ECO:0007669"/>
    <property type="project" value="InterPro"/>
</dbReference>
<keyword evidence="12" id="KW-1185">Reference proteome</keyword>
<feature type="domain" description="Aminotransferase class I/classII large" evidence="10">
    <location>
        <begin position="124"/>
        <end position="369"/>
    </location>
</feature>
<keyword evidence="8" id="KW-0368">Histidine biosynthesis</keyword>
<comment type="catalytic activity">
    <reaction evidence="9">
        <text>L-histidinol phosphate + 2-oxoglutarate = 3-(imidazol-4-yl)-2-oxopropyl phosphate + L-glutamate</text>
        <dbReference type="Rhea" id="RHEA:23744"/>
        <dbReference type="ChEBI" id="CHEBI:16810"/>
        <dbReference type="ChEBI" id="CHEBI:29985"/>
        <dbReference type="ChEBI" id="CHEBI:57766"/>
        <dbReference type="ChEBI" id="CHEBI:57980"/>
        <dbReference type="EC" id="2.6.1.9"/>
    </reaction>
</comment>
<dbReference type="Gene3D" id="3.90.1150.10">
    <property type="entry name" value="Aspartate Aminotransferase, domain 1"/>
    <property type="match status" value="2"/>
</dbReference>
<dbReference type="InterPro" id="IPR004839">
    <property type="entry name" value="Aminotransferase_I/II_large"/>
</dbReference>
<keyword evidence="5" id="KW-0028">Amino-acid biosynthesis</keyword>
<evidence type="ECO:0000256" key="5">
    <source>
        <dbReference type="ARBA" id="ARBA00022605"/>
    </source>
</evidence>
<dbReference type="InterPro" id="IPR050106">
    <property type="entry name" value="HistidinolP_aminotransfase"/>
</dbReference>
<keyword evidence="7" id="KW-0663">Pyridoxal phosphate</keyword>
<evidence type="ECO:0000256" key="8">
    <source>
        <dbReference type="ARBA" id="ARBA00023102"/>
    </source>
</evidence>
<comment type="similarity">
    <text evidence="2">Belongs to the class-II pyridoxal-phosphate-dependent aminotransferase family. Histidinol-phosphate aminotransferase subfamily.</text>
</comment>
<dbReference type="EC" id="2.6.1.9" evidence="3"/>
<dbReference type="OrthoDB" id="9813612at2"/>
<proteinExistence type="inferred from homology"/>
<dbReference type="InterPro" id="IPR015422">
    <property type="entry name" value="PyrdxlP-dep_Trfase_small"/>
</dbReference>
<dbReference type="AlphaFoldDB" id="A0A1H8HB80"/>
<gene>
    <name evidence="11" type="ORF">SAMN02745977_01493</name>
</gene>
<dbReference type="STRING" id="1121117.SAMN02745977_01493"/>
<dbReference type="EMBL" id="FOCW01000002">
    <property type="protein sequence ID" value="SEN53340.1"/>
    <property type="molecule type" value="Genomic_DNA"/>
</dbReference>
<name>A0A1H8HB80_9BURK</name>
<evidence type="ECO:0000256" key="4">
    <source>
        <dbReference type="ARBA" id="ARBA00022576"/>
    </source>
</evidence>
<evidence type="ECO:0000256" key="1">
    <source>
        <dbReference type="ARBA" id="ARBA00005011"/>
    </source>
</evidence>